<dbReference type="EMBL" id="MCBR01008454">
    <property type="protein sequence ID" value="RKF74491.1"/>
    <property type="molecule type" value="Genomic_DNA"/>
</dbReference>
<evidence type="ECO:0000313" key="1">
    <source>
        <dbReference type="EMBL" id="RKF74491.1"/>
    </source>
</evidence>
<proteinExistence type="predicted"/>
<evidence type="ECO:0000313" key="2">
    <source>
        <dbReference type="Proteomes" id="UP000285405"/>
    </source>
</evidence>
<comment type="caution">
    <text evidence="1">The sequence shown here is derived from an EMBL/GenBank/DDBJ whole genome shotgun (WGS) entry which is preliminary data.</text>
</comment>
<accession>A0A420IIZ2</accession>
<dbReference type="Proteomes" id="UP000285405">
    <property type="component" value="Unassembled WGS sequence"/>
</dbReference>
<name>A0A420IIZ2_9PEZI</name>
<protein>
    <submittedName>
        <fullName evidence="1">Uncharacterized protein</fullName>
    </submittedName>
</protein>
<reference evidence="1 2" key="1">
    <citation type="journal article" date="2018" name="BMC Genomics">
        <title>Comparative genome analyses reveal sequence features reflecting distinct modes of host-adaptation between dicot and monocot powdery mildew.</title>
        <authorList>
            <person name="Wu Y."/>
            <person name="Ma X."/>
            <person name="Pan Z."/>
            <person name="Kale S.D."/>
            <person name="Song Y."/>
            <person name="King H."/>
            <person name="Zhang Q."/>
            <person name="Presley C."/>
            <person name="Deng X."/>
            <person name="Wei C.I."/>
            <person name="Xiao S."/>
        </authorList>
    </citation>
    <scope>NUCLEOTIDE SEQUENCE [LARGE SCALE GENOMIC DNA]</scope>
    <source>
        <strain evidence="1">UCSC1</strain>
    </source>
</reference>
<organism evidence="1 2">
    <name type="scientific">Golovinomyces cichoracearum</name>
    <dbReference type="NCBI Taxonomy" id="62708"/>
    <lineage>
        <taxon>Eukaryota</taxon>
        <taxon>Fungi</taxon>
        <taxon>Dikarya</taxon>
        <taxon>Ascomycota</taxon>
        <taxon>Pezizomycotina</taxon>
        <taxon>Leotiomycetes</taxon>
        <taxon>Erysiphales</taxon>
        <taxon>Erysiphaceae</taxon>
        <taxon>Golovinomyces</taxon>
    </lineage>
</organism>
<sequence length="57" mass="6371">MALGTSFGTACDYSQIREGRLEEPFQPLLCSAKRSHMFDLNHLLPLGLRDFLQGDSS</sequence>
<gene>
    <name evidence="1" type="ORF">GcC1_084027</name>
</gene>
<dbReference type="AlphaFoldDB" id="A0A420IIZ2"/>